<dbReference type="OrthoDB" id="9815492at2"/>
<evidence type="ECO:0000313" key="9">
    <source>
        <dbReference type="EMBL" id="APX73045.1"/>
    </source>
</evidence>
<keyword evidence="5 7" id="KW-0175">Coiled coil</keyword>
<dbReference type="EMBL" id="CP019323">
    <property type="protein sequence ID" value="APX73045.1"/>
    <property type="molecule type" value="Genomic_DNA"/>
</dbReference>
<accession>A0A1P8Q5E3</accession>
<dbReference type="Gene3D" id="6.10.250.660">
    <property type="match status" value="1"/>
</dbReference>
<evidence type="ECO:0000256" key="1">
    <source>
        <dbReference type="ARBA" id="ARBA00004496"/>
    </source>
</evidence>
<dbReference type="AlphaFoldDB" id="A0A1P8Q5E3"/>
<protein>
    <submittedName>
        <fullName evidence="9">Arabinan synthesis protein</fullName>
    </submittedName>
</protein>
<keyword evidence="3" id="KW-0963">Cytoplasm</keyword>
<proteinExistence type="inferred from homology"/>
<sequence>MVLSPVEIHDKEFKNKFRGYNRDQVDKFLKQVAQDYDLALQKNDQIQHELEDTKEQLKYFTDMRDALNQSIIVAQDAADKVKSNAEQESQVIVEESQKKARDLLDQSTAKSNQILEDASNKARQVTIETDDLKKKSADYRQGLQEILRQQLSMIESPEWEKLSKDTASDDLKQRVGMSDEYNENQNYTQNSDDNYVDQTQNYENSSDTIPNDDQMNYNNNIPDESPADPYTVSHEQNAPTFNFADDDTGDDDKKESDN</sequence>
<dbReference type="Proteomes" id="UP000187499">
    <property type="component" value="Chromosome"/>
</dbReference>
<dbReference type="KEGG" id="lalw:BTM29_11010"/>
<organism evidence="9 10">
    <name type="scientific">Companilactobacillus allii</name>
    <dbReference type="NCBI Taxonomy" id="1847728"/>
    <lineage>
        <taxon>Bacteria</taxon>
        <taxon>Bacillati</taxon>
        <taxon>Bacillota</taxon>
        <taxon>Bacilli</taxon>
        <taxon>Lactobacillales</taxon>
        <taxon>Lactobacillaceae</taxon>
        <taxon>Companilactobacillus</taxon>
    </lineage>
</organism>
<dbReference type="RefSeq" id="WP_076617618.1">
    <property type="nucleotide sequence ID" value="NZ_CP019323.1"/>
</dbReference>
<feature type="coiled-coil region" evidence="7">
    <location>
        <begin position="29"/>
        <end position="56"/>
    </location>
</feature>
<dbReference type="Pfam" id="PF05103">
    <property type="entry name" value="DivIVA"/>
    <property type="match status" value="1"/>
</dbReference>
<evidence type="ECO:0000256" key="3">
    <source>
        <dbReference type="ARBA" id="ARBA00022490"/>
    </source>
</evidence>
<evidence type="ECO:0000256" key="4">
    <source>
        <dbReference type="ARBA" id="ARBA00022618"/>
    </source>
</evidence>
<evidence type="ECO:0000256" key="5">
    <source>
        <dbReference type="ARBA" id="ARBA00023054"/>
    </source>
</evidence>
<evidence type="ECO:0000313" key="10">
    <source>
        <dbReference type="Proteomes" id="UP000187499"/>
    </source>
</evidence>
<dbReference type="GO" id="GO:0005737">
    <property type="term" value="C:cytoplasm"/>
    <property type="evidence" value="ECO:0007669"/>
    <property type="project" value="UniProtKB-SubCell"/>
</dbReference>
<dbReference type="PANTHER" id="PTHR35794">
    <property type="entry name" value="CELL DIVISION PROTEIN DIVIVA"/>
    <property type="match status" value="1"/>
</dbReference>
<feature type="compositionally biased region" description="Polar residues" evidence="8">
    <location>
        <begin position="183"/>
        <end position="222"/>
    </location>
</feature>
<name>A0A1P8Q5E3_9LACO</name>
<dbReference type="STRING" id="1847728.BTM29_11010"/>
<keyword evidence="6" id="KW-0131">Cell cycle</keyword>
<feature type="region of interest" description="Disordered" evidence="8">
    <location>
        <begin position="180"/>
        <end position="258"/>
    </location>
</feature>
<keyword evidence="10" id="KW-1185">Reference proteome</keyword>
<reference evidence="10" key="1">
    <citation type="submission" date="2016-12" db="EMBL/GenBank/DDBJ databases">
        <authorList>
            <person name="Jung M.Y."/>
            <person name="Lee S.H."/>
        </authorList>
    </citation>
    <scope>NUCLEOTIDE SEQUENCE [LARGE SCALE GENOMIC DNA]</scope>
    <source>
        <strain evidence="10">WiKim39</strain>
    </source>
</reference>
<dbReference type="InterPro" id="IPR019933">
    <property type="entry name" value="DivIVA_domain"/>
</dbReference>
<evidence type="ECO:0000256" key="7">
    <source>
        <dbReference type="SAM" id="Coils"/>
    </source>
</evidence>
<dbReference type="NCBIfam" id="TIGR03544">
    <property type="entry name" value="DivI1A_domain"/>
    <property type="match status" value="1"/>
</dbReference>
<dbReference type="PANTHER" id="PTHR35794:SF2">
    <property type="entry name" value="CELL DIVISION PROTEIN DIVIVA"/>
    <property type="match status" value="1"/>
</dbReference>
<gene>
    <name evidence="9" type="ORF">BTM29_11010</name>
</gene>
<keyword evidence="4" id="KW-0132">Cell division</keyword>
<comment type="similarity">
    <text evidence="2">Belongs to the DivIVA family.</text>
</comment>
<evidence type="ECO:0000256" key="2">
    <source>
        <dbReference type="ARBA" id="ARBA00009008"/>
    </source>
</evidence>
<comment type="subcellular location">
    <subcellularLocation>
        <location evidence="1">Cytoplasm</location>
    </subcellularLocation>
</comment>
<evidence type="ECO:0000256" key="8">
    <source>
        <dbReference type="SAM" id="MobiDB-lite"/>
    </source>
</evidence>
<dbReference type="GO" id="GO:0051301">
    <property type="term" value="P:cell division"/>
    <property type="evidence" value="ECO:0007669"/>
    <property type="project" value="UniProtKB-KW"/>
</dbReference>
<evidence type="ECO:0000256" key="6">
    <source>
        <dbReference type="ARBA" id="ARBA00023306"/>
    </source>
</evidence>
<dbReference type="InterPro" id="IPR007793">
    <property type="entry name" value="DivIVA_fam"/>
</dbReference>